<evidence type="ECO:0000256" key="1">
    <source>
        <dbReference type="SAM" id="Phobius"/>
    </source>
</evidence>
<accession>A0A8S5QYK0</accession>
<organism evidence="2">
    <name type="scientific">Siphoviridae sp. ctJhT5</name>
    <dbReference type="NCBI Taxonomy" id="2826242"/>
    <lineage>
        <taxon>Viruses</taxon>
        <taxon>Duplodnaviria</taxon>
        <taxon>Heunggongvirae</taxon>
        <taxon>Uroviricota</taxon>
        <taxon>Caudoviricetes</taxon>
    </lineage>
</organism>
<reference evidence="2" key="1">
    <citation type="journal article" date="2021" name="Proc. Natl. Acad. Sci. U.S.A.">
        <title>A Catalog of Tens of Thousands of Viruses from Human Metagenomes Reveals Hidden Associations with Chronic Diseases.</title>
        <authorList>
            <person name="Tisza M.J."/>
            <person name="Buck C.B."/>
        </authorList>
    </citation>
    <scope>NUCLEOTIDE SEQUENCE</scope>
    <source>
        <strain evidence="2">CtJhT5</strain>
    </source>
</reference>
<protein>
    <submittedName>
        <fullName evidence="2">Uncharacterized protein</fullName>
    </submittedName>
</protein>
<keyword evidence="1" id="KW-0472">Membrane</keyword>
<proteinExistence type="predicted"/>
<keyword evidence="1" id="KW-1133">Transmembrane helix</keyword>
<evidence type="ECO:0000313" key="2">
    <source>
        <dbReference type="EMBL" id="DAE24286.1"/>
    </source>
</evidence>
<name>A0A8S5QYK0_9CAUD</name>
<feature type="transmembrane region" description="Helical" evidence="1">
    <location>
        <begin position="5"/>
        <end position="26"/>
    </location>
</feature>
<dbReference type="EMBL" id="BK015771">
    <property type="protein sequence ID" value="DAE24286.1"/>
    <property type="molecule type" value="Genomic_DNA"/>
</dbReference>
<keyword evidence="1" id="KW-0812">Transmembrane</keyword>
<sequence>MSVPFWCDIIILLVNVTVTLYTEFILENLLFLWEHLSDRVLLFISFTYPLLM</sequence>